<dbReference type="GO" id="GO:0016757">
    <property type="term" value="F:glycosyltransferase activity"/>
    <property type="evidence" value="ECO:0007669"/>
    <property type="project" value="InterPro"/>
</dbReference>
<dbReference type="CDD" id="cd03801">
    <property type="entry name" value="GT4_PimA-like"/>
    <property type="match status" value="1"/>
</dbReference>
<protein>
    <submittedName>
        <fullName evidence="2">Glycosyltransferase</fullName>
    </submittedName>
</protein>
<dbReference type="RefSeq" id="WP_142091360.1">
    <property type="nucleotide sequence ID" value="NZ_CP035485.1"/>
</dbReference>
<dbReference type="OrthoDB" id="139410at2"/>
<evidence type="ECO:0000313" key="3">
    <source>
        <dbReference type="Proteomes" id="UP000319756"/>
    </source>
</evidence>
<gene>
    <name evidence="2" type="ORF">EPH95_18215</name>
</gene>
<accession>A0A514LMS4</accession>
<dbReference type="KEGG" id="sale:EPH95_18215"/>
<dbReference type="Proteomes" id="UP000319756">
    <property type="component" value="Chromosome"/>
</dbReference>
<keyword evidence="2" id="KW-0808">Transferase</keyword>
<reference evidence="3" key="1">
    <citation type="submission" date="2019-01" db="EMBL/GenBank/DDBJ databases">
        <title>Genomic analysis of Salicibibacter sp. NKC3-5.</title>
        <authorList>
            <person name="Oh Y.J."/>
        </authorList>
    </citation>
    <scope>NUCLEOTIDE SEQUENCE [LARGE SCALE GENOMIC DNA]</scope>
    <source>
        <strain evidence="3">NKC3-5</strain>
    </source>
</reference>
<organism evidence="2 3">
    <name type="scientific">Salicibibacter halophilus</name>
    <dbReference type="NCBI Taxonomy" id="2502791"/>
    <lineage>
        <taxon>Bacteria</taxon>
        <taxon>Bacillati</taxon>
        <taxon>Bacillota</taxon>
        <taxon>Bacilli</taxon>
        <taxon>Bacillales</taxon>
        <taxon>Bacillaceae</taxon>
        <taxon>Salicibibacter</taxon>
    </lineage>
</organism>
<dbReference type="SUPFAM" id="SSF53756">
    <property type="entry name" value="UDP-Glycosyltransferase/glycogen phosphorylase"/>
    <property type="match status" value="1"/>
</dbReference>
<dbReference type="Gene3D" id="3.40.50.2000">
    <property type="entry name" value="Glycogen Phosphorylase B"/>
    <property type="match status" value="1"/>
</dbReference>
<feature type="domain" description="Glycosyl transferase family 1" evidence="1">
    <location>
        <begin position="175"/>
        <end position="267"/>
    </location>
</feature>
<proteinExistence type="predicted"/>
<evidence type="ECO:0000259" key="1">
    <source>
        <dbReference type="Pfam" id="PF00534"/>
    </source>
</evidence>
<dbReference type="PANTHER" id="PTHR12526">
    <property type="entry name" value="GLYCOSYLTRANSFERASE"/>
    <property type="match status" value="1"/>
</dbReference>
<dbReference type="EMBL" id="CP035485">
    <property type="protein sequence ID" value="QDI92865.1"/>
    <property type="molecule type" value="Genomic_DNA"/>
</dbReference>
<dbReference type="InterPro" id="IPR001296">
    <property type="entry name" value="Glyco_trans_1"/>
</dbReference>
<evidence type="ECO:0000313" key="2">
    <source>
        <dbReference type="EMBL" id="QDI92865.1"/>
    </source>
</evidence>
<dbReference type="Pfam" id="PF00534">
    <property type="entry name" value="Glycos_transf_1"/>
    <property type="match status" value="1"/>
</dbReference>
<keyword evidence="3" id="KW-1185">Reference proteome</keyword>
<name>A0A514LMS4_9BACI</name>
<dbReference type="AlphaFoldDB" id="A0A514LMS4"/>
<dbReference type="PANTHER" id="PTHR12526:SF637">
    <property type="entry name" value="GLYCOSYLTRANSFERASE EPSF-RELATED"/>
    <property type="match status" value="1"/>
</dbReference>
<sequence>MKILLVPGNPGWAFDHRAKDLLSLSYDRIQLEMKYVNRVKGSDRYQYDVIYPMSVNIAKKLHEKTNIPYKQMATGITSLRVLDKYNVDFLQLFRGLNTASNEIVDMLKGHVHTNKTRVGVDPRHFKPAESKKKKRPFVVGWVGRIDQQNYRELKGYDLVISALKDMNVNLQIRTFKDKVPRKEMVAFYQELDCFICSSTSEHIPLPVLEAAACGVPIISTNVGIVPELISDKRNGIIVKRDANAIKNAVQTVKNNPEMKKQLSGNIRATILEGWTLEKCKSDWEDFFSSL</sequence>